<keyword evidence="2 3" id="KW-0238">DNA-binding</keyword>
<dbReference type="InterPro" id="IPR050624">
    <property type="entry name" value="HTH-type_Tx_Regulator"/>
</dbReference>
<evidence type="ECO:0000256" key="2">
    <source>
        <dbReference type="ARBA" id="ARBA00023125"/>
    </source>
</evidence>
<evidence type="ECO:0000259" key="4">
    <source>
        <dbReference type="PROSITE" id="PS50977"/>
    </source>
</evidence>
<accession>A0A4R1AZ89</accession>
<keyword evidence="1" id="KW-0678">Repressor</keyword>
<comment type="caution">
    <text evidence="5">The sequence shown here is derived from an EMBL/GenBank/DDBJ whole genome shotgun (WGS) entry which is preliminary data.</text>
</comment>
<dbReference type="PANTHER" id="PTHR43479">
    <property type="entry name" value="ACREF/ENVCD OPERON REPRESSOR-RELATED"/>
    <property type="match status" value="1"/>
</dbReference>
<dbReference type="Pfam" id="PF00440">
    <property type="entry name" value="TetR_N"/>
    <property type="match status" value="1"/>
</dbReference>
<dbReference type="SUPFAM" id="SSF46689">
    <property type="entry name" value="Homeodomain-like"/>
    <property type="match status" value="1"/>
</dbReference>
<dbReference type="PROSITE" id="PS50977">
    <property type="entry name" value="HTH_TETR_2"/>
    <property type="match status" value="1"/>
</dbReference>
<dbReference type="PANTHER" id="PTHR43479:SF11">
    <property type="entry name" value="ACREF_ENVCD OPERON REPRESSOR-RELATED"/>
    <property type="match status" value="1"/>
</dbReference>
<name>A0A4R1AZ89_9BACI</name>
<dbReference type="InterPro" id="IPR009057">
    <property type="entry name" value="Homeodomain-like_sf"/>
</dbReference>
<sequence>MYKGGNMARNKYPEKTIEQILSISYRLFLEKGYEQTTIQDIINELGMSKGAIYHHFKSKEDILLAIGDKGFYYPNSIEKFKNLNHLNGLQKLKKIICSEFENLEKQQFDKMAISLTENPKFVSILLNGTLKHGVPILQELIEEGKKDGSISIADSKSASEVILLLNNVWLSPMIGQGNETDLERKILYLKELTELMGIPFIDEDVFNAMNNYLKNIFK</sequence>
<dbReference type="PRINTS" id="PR00455">
    <property type="entry name" value="HTHTETR"/>
</dbReference>
<feature type="DNA-binding region" description="H-T-H motif" evidence="3">
    <location>
        <begin position="37"/>
        <end position="56"/>
    </location>
</feature>
<evidence type="ECO:0000313" key="5">
    <source>
        <dbReference type="EMBL" id="TCJ05306.1"/>
    </source>
</evidence>
<evidence type="ECO:0000256" key="3">
    <source>
        <dbReference type="PROSITE-ProRule" id="PRU00335"/>
    </source>
</evidence>
<dbReference type="Proteomes" id="UP000293846">
    <property type="component" value="Unassembled WGS sequence"/>
</dbReference>
<protein>
    <submittedName>
        <fullName evidence="5">TetR/AcrR family transcriptional regulator</fullName>
    </submittedName>
</protein>
<evidence type="ECO:0000256" key="1">
    <source>
        <dbReference type="ARBA" id="ARBA00022491"/>
    </source>
</evidence>
<dbReference type="InterPro" id="IPR001647">
    <property type="entry name" value="HTH_TetR"/>
</dbReference>
<dbReference type="AlphaFoldDB" id="A0A4R1AZ89"/>
<dbReference type="GO" id="GO:0003677">
    <property type="term" value="F:DNA binding"/>
    <property type="evidence" value="ECO:0007669"/>
    <property type="project" value="UniProtKB-UniRule"/>
</dbReference>
<dbReference type="STRING" id="1742358.GCA_001439605_02055"/>
<organism evidence="5 6">
    <name type="scientific">Cytobacillus praedii</name>
    <dbReference type="NCBI Taxonomy" id="1742358"/>
    <lineage>
        <taxon>Bacteria</taxon>
        <taxon>Bacillati</taxon>
        <taxon>Bacillota</taxon>
        <taxon>Bacilli</taxon>
        <taxon>Bacillales</taxon>
        <taxon>Bacillaceae</taxon>
        <taxon>Cytobacillus</taxon>
    </lineage>
</organism>
<keyword evidence="6" id="KW-1185">Reference proteome</keyword>
<feature type="domain" description="HTH tetR-type" evidence="4">
    <location>
        <begin position="14"/>
        <end position="74"/>
    </location>
</feature>
<proteinExistence type="predicted"/>
<dbReference type="EMBL" id="SJTH01000005">
    <property type="protein sequence ID" value="TCJ05306.1"/>
    <property type="molecule type" value="Genomic_DNA"/>
</dbReference>
<reference evidence="5 6" key="1">
    <citation type="submission" date="2019-03" db="EMBL/GenBank/DDBJ databases">
        <authorList>
            <person name="Jensen L."/>
            <person name="Storgaard J."/>
            <person name="Sulaj E."/>
            <person name="Schramm A."/>
            <person name="Marshall I.P.G."/>
        </authorList>
    </citation>
    <scope>NUCLEOTIDE SEQUENCE [LARGE SCALE GENOMIC DNA]</scope>
    <source>
        <strain evidence="5 6">2017H2G3</strain>
    </source>
</reference>
<gene>
    <name evidence="5" type="ORF">E0Y62_06500</name>
</gene>
<dbReference type="Gene3D" id="1.10.357.10">
    <property type="entry name" value="Tetracycline Repressor, domain 2"/>
    <property type="match status" value="1"/>
</dbReference>
<dbReference type="OrthoDB" id="9814200at2"/>
<evidence type="ECO:0000313" key="6">
    <source>
        <dbReference type="Proteomes" id="UP000293846"/>
    </source>
</evidence>